<accession>V2WMD1</accession>
<dbReference type="InterPro" id="IPR036397">
    <property type="entry name" value="RNaseH_sf"/>
</dbReference>
<dbReference type="KEGG" id="mrr:Moror_15856"/>
<dbReference type="PANTHER" id="PTHR35871">
    <property type="entry name" value="EXPRESSED PROTEIN"/>
    <property type="match status" value="1"/>
</dbReference>
<evidence type="ECO:0000313" key="1">
    <source>
        <dbReference type="EMBL" id="ESK81681.1"/>
    </source>
</evidence>
<proteinExistence type="predicted"/>
<dbReference type="HOGENOM" id="CLU_005726_3_0_1"/>
<protein>
    <recommendedName>
        <fullName evidence="3">Tc1-like transposase DDE domain-containing protein</fullName>
    </recommendedName>
</protein>
<name>V2WMD1_MONRO</name>
<keyword evidence="2" id="KW-1185">Reference proteome</keyword>
<comment type="caution">
    <text evidence="1">The sequence shown here is derived from an EMBL/GenBank/DDBJ whole genome shotgun (WGS) entry which is preliminary data.</text>
</comment>
<evidence type="ECO:0000313" key="2">
    <source>
        <dbReference type="Proteomes" id="UP000017559"/>
    </source>
</evidence>
<organism evidence="1 2">
    <name type="scientific">Moniliophthora roreri (strain MCA 2997)</name>
    <name type="common">Cocoa frosty pod rot fungus</name>
    <name type="synonym">Crinipellis roreri</name>
    <dbReference type="NCBI Taxonomy" id="1381753"/>
    <lineage>
        <taxon>Eukaryota</taxon>
        <taxon>Fungi</taxon>
        <taxon>Dikarya</taxon>
        <taxon>Basidiomycota</taxon>
        <taxon>Agaricomycotina</taxon>
        <taxon>Agaricomycetes</taxon>
        <taxon>Agaricomycetidae</taxon>
        <taxon>Agaricales</taxon>
        <taxon>Marasmiineae</taxon>
        <taxon>Marasmiaceae</taxon>
        <taxon>Moniliophthora</taxon>
    </lineage>
</organism>
<dbReference type="Proteomes" id="UP000017559">
    <property type="component" value="Unassembled WGS sequence"/>
</dbReference>
<evidence type="ECO:0008006" key="3">
    <source>
        <dbReference type="Google" id="ProtNLM"/>
    </source>
</evidence>
<reference evidence="1 2" key="1">
    <citation type="journal article" date="2014" name="BMC Genomics">
        <title>Genome and secretome analysis of the hemibiotrophic fungal pathogen, Moniliophthora roreri, which causes frosty pod rot disease of cacao: mechanisms of the biotrophic and necrotrophic phases.</title>
        <authorList>
            <person name="Meinhardt L.W."/>
            <person name="Costa G.G.L."/>
            <person name="Thomazella D.P.T."/>
            <person name="Teixeira P.J.P.L."/>
            <person name="Carazzolle M.F."/>
            <person name="Schuster S.C."/>
            <person name="Carlson J.E."/>
            <person name="Guiltinan M.J."/>
            <person name="Mieczkowski P."/>
            <person name="Farmer A."/>
            <person name="Ramaraj T."/>
            <person name="Crozier J."/>
            <person name="Davis R.E."/>
            <person name="Shao J."/>
            <person name="Melnick R.L."/>
            <person name="Pereira G.A.G."/>
            <person name="Bailey B.A."/>
        </authorList>
    </citation>
    <scope>NUCLEOTIDE SEQUENCE [LARGE SCALE GENOMIC DNA]</scope>
    <source>
        <strain evidence="1 2">MCA 2997</strain>
    </source>
</reference>
<dbReference type="EMBL" id="AWSO01002309">
    <property type="protein sequence ID" value="ESK81681.1"/>
    <property type="molecule type" value="Genomic_DNA"/>
</dbReference>
<dbReference type="GO" id="GO:0003676">
    <property type="term" value="F:nucleic acid binding"/>
    <property type="evidence" value="ECO:0007669"/>
    <property type="project" value="InterPro"/>
</dbReference>
<sequence length="331" mass="37653">MRKFIPDPDSSEKLKEIPPNLLPGEMEVIANFQDESLAHAFDTVSHAWLGLSQQILMKKSHGQLIHDSDFINKIDGCLVVWNPDETVKAEAWEIIYPGSNGDKWWNHKQLLKQVDKAIKVFKEAHSGCQALFVFDQSSAHAALGPDALHAFDMNKTNGGAQCKQKDMIIPDSNSDPQFHSKVQKMTTESGEAKRLKQVLEEREFDVKNMCAKCKPKSLLEIKIEQVGHYCIFLPKFHCELNPIEIYWSWVKYHYQEISKKSFQEAKDAMLECLNACSIGVIWRFVNWSWQFMDACWKSLTGKAAAWAVKKQCGHCIVSASAYMALEAVLCL</sequence>
<dbReference type="OrthoDB" id="2449121at2759"/>
<gene>
    <name evidence="1" type="ORF">Moror_15856</name>
</gene>
<dbReference type="PANTHER" id="PTHR35871:SF1">
    <property type="entry name" value="CXC1-LIKE CYSTEINE CLUSTER ASSOCIATED WITH KDZ TRANSPOSASES DOMAIN-CONTAINING PROTEIN"/>
    <property type="match status" value="1"/>
</dbReference>
<dbReference type="AlphaFoldDB" id="V2WMD1"/>
<dbReference type="Gene3D" id="3.30.420.10">
    <property type="entry name" value="Ribonuclease H-like superfamily/Ribonuclease H"/>
    <property type="match status" value="1"/>
</dbReference>